<evidence type="ECO:0000256" key="5">
    <source>
        <dbReference type="ARBA" id="ARBA00017612"/>
    </source>
</evidence>
<evidence type="ECO:0000313" key="17">
    <source>
        <dbReference type="Proteomes" id="UP000038045"/>
    </source>
</evidence>
<keyword evidence="8 12" id="KW-0256">Endoplasmic reticulum</keyword>
<keyword evidence="9 12" id="KW-1133">Transmembrane helix</keyword>
<keyword evidence="17" id="KW-1185">Reference proteome</keyword>
<evidence type="ECO:0000256" key="8">
    <source>
        <dbReference type="ARBA" id="ARBA00022824"/>
    </source>
</evidence>
<feature type="domain" description="Ribophorin II N-terminal" evidence="13">
    <location>
        <begin position="26"/>
        <end position="262"/>
    </location>
</feature>
<dbReference type="Pfam" id="PF23860">
    <property type="entry name" value="Ribophorin_II_3rd"/>
    <property type="match status" value="1"/>
</dbReference>
<evidence type="ECO:0000259" key="15">
    <source>
        <dbReference type="Pfam" id="PF23861"/>
    </source>
</evidence>
<evidence type="ECO:0000256" key="1">
    <source>
        <dbReference type="ARBA" id="ARBA00002791"/>
    </source>
</evidence>
<comment type="subcellular location">
    <subcellularLocation>
        <location evidence="2 12">Endoplasmic reticulum membrane</location>
        <topology evidence="2 12">Multi-pass membrane protein</topology>
    </subcellularLocation>
</comment>
<evidence type="ECO:0000256" key="11">
    <source>
        <dbReference type="ARBA" id="ARBA00046750"/>
    </source>
</evidence>
<evidence type="ECO:0000313" key="18">
    <source>
        <dbReference type="WBParaSite" id="PTRK_0000195400.1"/>
    </source>
</evidence>
<dbReference type="InterPro" id="IPR008814">
    <property type="entry name" value="Swp1"/>
</dbReference>
<accession>A0A0N4Z4N8</accession>
<dbReference type="GO" id="GO:0008250">
    <property type="term" value="C:oligosaccharyltransferase complex"/>
    <property type="evidence" value="ECO:0007669"/>
    <property type="project" value="UniProtKB-UniRule"/>
</dbReference>
<dbReference type="Pfam" id="PF23861">
    <property type="entry name" value="Ribophorin_II_2nd"/>
    <property type="match status" value="1"/>
</dbReference>
<evidence type="ECO:0000256" key="7">
    <source>
        <dbReference type="ARBA" id="ARBA00022729"/>
    </source>
</evidence>
<evidence type="ECO:0000259" key="16">
    <source>
        <dbReference type="Pfam" id="PF25147"/>
    </source>
</evidence>
<comment type="subunit">
    <text evidence="11">Component of the oligosaccharyltransferase (OST) complex. OST exists in two different complex forms which contain common core subunits RPN1, RPN2, OST48, OST4, DAD1 and TMEM258, either STT3A or STT3B as catalytic subunits, and form-specific accessory subunits. STT3A complex assembly occurs through the formation of 3 subcomplexes. Subcomplex 1 contains RPN1 and TMEM258, subcomplex 2 contains the STT3A-specific subunits STT3A, DC2/OSTC, and KCP2 as well as the core subunit OST4, and subcomplex 3 contains RPN2, DAD1, and OST48. The STT3A complex can form stable complexes with the Sec61 complex or with both the Sec61 and TRAP complexes. Interacts with DDI2. Interacts with TMEM35A/NACHO.</text>
</comment>
<proteinExistence type="inferred from homology"/>
<keyword evidence="10 12" id="KW-0472">Membrane</keyword>
<comment type="pathway">
    <text evidence="3 12">Protein modification; protein glycosylation.</text>
</comment>
<dbReference type="InterPro" id="IPR055374">
    <property type="entry name" value="Ribophorin_II_3rd"/>
</dbReference>
<evidence type="ECO:0000256" key="10">
    <source>
        <dbReference type="ARBA" id="ARBA00023136"/>
    </source>
</evidence>
<dbReference type="UniPathway" id="UPA00378"/>
<organism evidence="17 18">
    <name type="scientific">Parastrongyloides trichosuri</name>
    <name type="common">Possum-specific nematode worm</name>
    <dbReference type="NCBI Taxonomy" id="131310"/>
    <lineage>
        <taxon>Eukaryota</taxon>
        <taxon>Metazoa</taxon>
        <taxon>Ecdysozoa</taxon>
        <taxon>Nematoda</taxon>
        <taxon>Chromadorea</taxon>
        <taxon>Rhabditida</taxon>
        <taxon>Tylenchina</taxon>
        <taxon>Panagrolaimomorpha</taxon>
        <taxon>Strongyloidoidea</taxon>
        <taxon>Strongyloididae</taxon>
        <taxon>Parastrongyloides</taxon>
    </lineage>
</organism>
<name>A0A0N4Z4N8_PARTI</name>
<comment type="function">
    <text evidence="1 12">Subunit of the oligosaccharyl transferase (OST) complex that catalyzes the initial transfer of a defined glycan (Glc(3)Man(9)GlcNAc(2) in eukaryotes) from the lipid carrier dolichol-pyrophosphate to an asparagine residue within an Asn-X-Ser/Thr consensus motif in nascent polypeptide chains, the first step in protein N-glycosylation. N-glycosylation occurs cotranslationally and the complex associates with the Sec61 complex at the channel-forming translocon complex that mediates protein translocation across the endoplasmic reticulum (ER). All subunits are required for a maximal enzyme activity.</text>
</comment>
<comment type="similarity">
    <text evidence="4 12">Belongs to the SWP1 family.</text>
</comment>
<keyword evidence="7 12" id="KW-0732">Signal</keyword>
<dbReference type="WBParaSite" id="PTRK_0000195400.1">
    <property type="protein sequence ID" value="PTRK_0000195400.1"/>
    <property type="gene ID" value="PTRK_0000195400"/>
</dbReference>
<evidence type="ECO:0000256" key="6">
    <source>
        <dbReference type="ARBA" id="ARBA00022692"/>
    </source>
</evidence>
<feature type="domain" description="Ribophorin II third" evidence="14">
    <location>
        <begin position="377"/>
        <end position="502"/>
    </location>
</feature>
<dbReference type="Gene3D" id="2.60.40.10">
    <property type="entry name" value="Immunoglobulins"/>
    <property type="match status" value="1"/>
</dbReference>
<feature type="domain" description="Ribophorin II second" evidence="15">
    <location>
        <begin position="280"/>
        <end position="368"/>
    </location>
</feature>
<dbReference type="PANTHER" id="PTHR12640">
    <property type="entry name" value="RIBOPHORIN II"/>
    <property type="match status" value="1"/>
</dbReference>
<dbReference type="InterPro" id="IPR013783">
    <property type="entry name" value="Ig-like_fold"/>
</dbReference>
<dbReference type="STRING" id="131310.A0A0N4Z4N8"/>
<sequence>MRVLFAVISLTIASTIEGTFVSQIFSEKDKLTAKKTFQELAKTKSDDLSTLYYTTAGLKLLGSEIDAVKAKAICEKAKKAEITDIRTLYYVTKLTAVLPNCALASINGANDLIEKALTASKLSPVAVYHAYFSSKNLAIKIDQTKLKNALTSLIKGANPQTLGLILTIASDLPKNEGLAYHGKINDLLIQADEVDKKVLQFEGGLSATALAINSIYKLSQSVGKAPELKNEATVKFTNYLMERKNAQHERSLYLLLTALQTIATNSYEVPIVFEMKNLVTLDDTSKVKISVTDVYGKPLSSITVSLDSVTEPDNNVVELKKVLTSQDGIHYEGTVSELTKTGFNKLSLTAVTKDSKFVGKNDVQFEVKRTTQIKVDTFKVNVFANKESVVEDLNVVKANEKLGKPLKADSTKKIVARFAVKDKNGNNIDVQQASLLFVESKTGHETVIAATKGKTSEYALDTSIRQSVNEFNGISGLYKVYLLVGDVKASNTIKWYVFDIDIEAPALPWKPVQKSELINYDLLKTFDHIFPEPEKRPSTIYSDFFTLLTIAPAFLLFILWGKIGINLYDMPGNIWSLLFPASLASIMGLYVLFWLQLNMFECLKYLLFIGGIALFTGNRLLTSFVNRRAKESN</sequence>
<feature type="transmembrane region" description="Helical" evidence="12">
    <location>
        <begin position="577"/>
        <end position="597"/>
    </location>
</feature>
<dbReference type="PANTHER" id="PTHR12640:SF0">
    <property type="entry name" value="DOLICHYL-DIPHOSPHOOLIGOSACCHARIDE--PROTEIN GLYCOSYLTRANSFERASE SUBUNIT 2"/>
    <property type="match status" value="1"/>
</dbReference>
<dbReference type="Proteomes" id="UP000038045">
    <property type="component" value="Unplaced"/>
</dbReference>
<dbReference type="AlphaFoldDB" id="A0A0N4Z4N8"/>
<reference evidence="18" key="1">
    <citation type="submission" date="2017-02" db="UniProtKB">
        <authorList>
            <consortium name="WormBaseParasite"/>
        </authorList>
    </citation>
    <scope>IDENTIFICATION</scope>
</reference>
<dbReference type="Pfam" id="PF25147">
    <property type="entry name" value="Ribophorin_II_C"/>
    <property type="match status" value="1"/>
</dbReference>
<feature type="transmembrane region" description="Helical" evidence="12">
    <location>
        <begin position="603"/>
        <end position="621"/>
    </location>
</feature>
<evidence type="ECO:0000259" key="14">
    <source>
        <dbReference type="Pfam" id="PF23860"/>
    </source>
</evidence>
<dbReference type="Pfam" id="PF05817">
    <property type="entry name" value="Ribophorin_II"/>
    <property type="match status" value="1"/>
</dbReference>
<dbReference type="InterPro" id="IPR056790">
    <property type="entry name" value="Ribophorin_II_C"/>
</dbReference>
<feature type="domain" description="Ribophorin II C-terminal" evidence="16">
    <location>
        <begin position="530"/>
        <end position="628"/>
    </location>
</feature>
<feature type="signal peptide" evidence="12">
    <location>
        <begin position="1"/>
        <end position="18"/>
    </location>
</feature>
<feature type="chain" id="PRO_5019621045" description="Dolichyl-diphosphooligosaccharide--protein glycosyltransferase subunit 2" evidence="12">
    <location>
        <begin position="19"/>
        <end position="633"/>
    </location>
</feature>
<feature type="transmembrane region" description="Helical" evidence="12">
    <location>
        <begin position="544"/>
        <end position="565"/>
    </location>
</feature>
<dbReference type="InterPro" id="IPR055373">
    <property type="entry name" value="Ribophorin_II_N"/>
</dbReference>
<protein>
    <recommendedName>
        <fullName evidence="5 12">Dolichyl-diphosphooligosaccharide--protein glycosyltransferase subunit 2</fullName>
    </recommendedName>
    <alternativeName>
        <fullName evidence="12">Ribophorin-2</fullName>
    </alternativeName>
</protein>
<evidence type="ECO:0000256" key="4">
    <source>
        <dbReference type="ARBA" id="ARBA00009038"/>
    </source>
</evidence>
<evidence type="ECO:0000256" key="2">
    <source>
        <dbReference type="ARBA" id="ARBA00004477"/>
    </source>
</evidence>
<dbReference type="GO" id="GO:0006487">
    <property type="term" value="P:protein N-linked glycosylation"/>
    <property type="evidence" value="ECO:0007669"/>
    <property type="project" value="UniProtKB-UniRule"/>
</dbReference>
<dbReference type="InterPro" id="IPR055375">
    <property type="entry name" value="Ribophorin_II_2nd"/>
</dbReference>
<evidence type="ECO:0000256" key="3">
    <source>
        <dbReference type="ARBA" id="ARBA00004922"/>
    </source>
</evidence>
<evidence type="ECO:0000256" key="12">
    <source>
        <dbReference type="RuleBase" id="RU366029"/>
    </source>
</evidence>
<evidence type="ECO:0000259" key="13">
    <source>
        <dbReference type="Pfam" id="PF05817"/>
    </source>
</evidence>
<keyword evidence="6 12" id="KW-0812">Transmembrane</keyword>
<evidence type="ECO:0000256" key="9">
    <source>
        <dbReference type="ARBA" id="ARBA00022989"/>
    </source>
</evidence>